<feature type="compositionally biased region" description="Acidic residues" evidence="2">
    <location>
        <begin position="193"/>
        <end position="217"/>
    </location>
</feature>
<dbReference type="InterPro" id="IPR001487">
    <property type="entry name" value="Bromodomain"/>
</dbReference>
<organism evidence="5">
    <name type="scientific">Perkinsus marinus (strain ATCC 50983 / TXsc)</name>
    <dbReference type="NCBI Taxonomy" id="423536"/>
    <lineage>
        <taxon>Eukaryota</taxon>
        <taxon>Sar</taxon>
        <taxon>Alveolata</taxon>
        <taxon>Perkinsozoa</taxon>
        <taxon>Perkinsea</taxon>
        <taxon>Perkinsida</taxon>
        <taxon>Perkinsidae</taxon>
        <taxon>Perkinsus</taxon>
    </lineage>
</organism>
<evidence type="ECO:0000313" key="4">
    <source>
        <dbReference type="EMBL" id="EER05481.1"/>
    </source>
</evidence>
<proteinExistence type="predicted"/>
<dbReference type="InParanoid" id="C5LBZ8"/>
<dbReference type="Gene3D" id="1.20.920.10">
    <property type="entry name" value="Bromodomain-like"/>
    <property type="match status" value="1"/>
</dbReference>
<evidence type="ECO:0000256" key="1">
    <source>
        <dbReference type="ARBA" id="ARBA00023117"/>
    </source>
</evidence>
<dbReference type="OMA" id="GHVKASH"/>
<sequence length="315" mass="35416">MTDSEKAEKEKHINLWKQYYHEAFDGEWNIRSLARQRKRQLEGGEKRKSSGHVKASHDPVLSELKKRKHRLNHVVLKIAQDLMQNPAFADFYYAPTGTEYTQVVEKAIGLDDIRDLAGRRQYSSLHEVERHFARIAYNARLFNGTNHILAVRARNLAGAAMGAIRMSLSGSTTGKKSGNSKTLKVETPSPPETPDDDDERETAEANEEVCNPEDVDELTGCAGGLVPTRGGGKSILLWKELTCNEIRTKWKNLETRLLAQRGEHREHLSTPAEGTPSSTSPDDSVEEEEEEEEFAGEKRPVQPRVTPTTIEDESD</sequence>
<feature type="region of interest" description="Disordered" evidence="2">
    <location>
        <begin position="169"/>
        <end position="219"/>
    </location>
</feature>
<feature type="region of interest" description="Disordered" evidence="2">
    <location>
        <begin position="262"/>
        <end position="315"/>
    </location>
</feature>
<dbReference type="SUPFAM" id="SSF47370">
    <property type="entry name" value="Bromodomain"/>
    <property type="match status" value="1"/>
</dbReference>
<dbReference type="RefSeq" id="XP_002773665.1">
    <property type="nucleotide sequence ID" value="XM_002773619.1"/>
</dbReference>
<feature type="compositionally biased region" description="Low complexity" evidence="2">
    <location>
        <begin position="169"/>
        <end position="182"/>
    </location>
</feature>
<dbReference type="AlphaFoldDB" id="C5LBZ8"/>
<feature type="compositionally biased region" description="Acidic residues" evidence="2">
    <location>
        <begin position="283"/>
        <end position="294"/>
    </location>
</feature>
<dbReference type="PROSITE" id="PS00633">
    <property type="entry name" value="BROMODOMAIN_1"/>
    <property type="match status" value="1"/>
</dbReference>
<dbReference type="EMBL" id="GG680918">
    <property type="protein sequence ID" value="EER05481.1"/>
    <property type="molecule type" value="Genomic_DNA"/>
</dbReference>
<feature type="domain" description="Bromo" evidence="3">
    <location>
        <begin position="64"/>
        <end position="169"/>
    </location>
</feature>
<reference evidence="4 5" key="1">
    <citation type="submission" date="2008-07" db="EMBL/GenBank/DDBJ databases">
        <authorList>
            <person name="El-Sayed N."/>
            <person name="Caler E."/>
            <person name="Inman J."/>
            <person name="Amedeo P."/>
            <person name="Hass B."/>
            <person name="Wortman J."/>
        </authorList>
    </citation>
    <scope>NUCLEOTIDE SEQUENCE [LARGE SCALE GENOMIC DNA]</scope>
    <source>
        <strain evidence="5">ATCC 50983 / TXsc</strain>
    </source>
</reference>
<name>C5LBZ8_PERM5</name>
<protein>
    <recommendedName>
        <fullName evidence="3">Bromo domain-containing protein</fullName>
    </recommendedName>
</protein>
<gene>
    <name evidence="4" type="ORF">Pmar_PMAR011504</name>
</gene>
<dbReference type="Pfam" id="PF00439">
    <property type="entry name" value="Bromodomain"/>
    <property type="match status" value="1"/>
</dbReference>
<evidence type="ECO:0000313" key="5">
    <source>
        <dbReference type="Proteomes" id="UP000007800"/>
    </source>
</evidence>
<dbReference type="GeneID" id="9042005"/>
<evidence type="ECO:0000256" key="2">
    <source>
        <dbReference type="SAM" id="MobiDB-lite"/>
    </source>
</evidence>
<dbReference type="InterPro" id="IPR018359">
    <property type="entry name" value="Bromodomain_CS"/>
</dbReference>
<dbReference type="SMART" id="SM00297">
    <property type="entry name" value="BROMO"/>
    <property type="match status" value="1"/>
</dbReference>
<dbReference type="Proteomes" id="UP000007800">
    <property type="component" value="Unassembled WGS sequence"/>
</dbReference>
<dbReference type="CDD" id="cd04369">
    <property type="entry name" value="Bromodomain"/>
    <property type="match status" value="1"/>
</dbReference>
<keyword evidence="1" id="KW-0103">Bromodomain</keyword>
<evidence type="ECO:0000259" key="3">
    <source>
        <dbReference type="SMART" id="SM00297"/>
    </source>
</evidence>
<accession>C5LBZ8</accession>
<keyword evidence="5" id="KW-1185">Reference proteome</keyword>
<dbReference type="InterPro" id="IPR036427">
    <property type="entry name" value="Bromodomain-like_sf"/>
</dbReference>